<dbReference type="InterPro" id="IPR036388">
    <property type="entry name" value="WH-like_DNA-bd_sf"/>
</dbReference>
<dbReference type="RefSeq" id="YP_009208405.1">
    <property type="nucleotide sequence ID" value="NC_028905.1"/>
</dbReference>
<reference evidence="1 2" key="1">
    <citation type="submission" date="2014-12" db="EMBL/GenBank/DDBJ databases">
        <title>Whole Genome Sequence and Molecular Characterization of Siphoviridae / Myoviridae Phage Infecting Clostridium difficile.</title>
        <authorList>
            <person name="Monot M."/>
        </authorList>
    </citation>
    <scope>NUCLEOTIDE SEQUENCE [LARGE SCALE GENOMIC DNA]</scope>
</reference>
<evidence type="ECO:0000313" key="1">
    <source>
        <dbReference type="EMBL" id="CEK40326.1"/>
    </source>
</evidence>
<name>A0A0A8WJB1_9CAUD</name>
<accession>A0A0A8WJB1</accession>
<dbReference type="GeneID" id="26646968"/>
<gene>
    <name evidence="1" type="ORF">PHICD111_20050</name>
</gene>
<dbReference type="SUPFAM" id="SSF88659">
    <property type="entry name" value="Sigma3 and sigma4 domains of RNA polymerase sigma factors"/>
    <property type="match status" value="1"/>
</dbReference>
<dbReference type="EMBL" id="LN681535">
    <property type="protein sequence ID" value="CEK40326.1"/>
    <property type="molecule type" value="Genomic_DNA"/>
</dbReference>
<proteinExistence type="predicted"/>
<keyword evidence="2" id="KW-1185">Reference proteome</keyword>
<dbReference type="Proteomes" id="UP000030729">
    <property type="component" value="Genome"/>
</dbReference>
<dbReference type="OrthoDB" id="14708at10239"/>
<organism evidence="1 2">
    <name type="scientific">Clostridium phage phiCD111</name>
    <dbReference type="NCBI Taxonomy" id="1582150"/>
    <lineage>
        <taxon>Viruses</taxon>
        <taxon>Duplodnaviria</taxon>
        <taxon>Heunggongvirae</taxon>
        <taxon>Uroviricota</taxon>
        <taxon>Caudoviricetes</taxon>
        <taxon>Leicestervirus</taxon>
        <taxon>Leicestervirus CD111</taxon>
    </lineage>
</organism>
<protein>
    <submittedName>
        <fullName evidence="1">Sigma70/sigmaF-like protein</fullName>
    </submittedName>
</protein>
<dbReference type="InterPro" id="IPR013324">
    <property type="entry name" value="RNA_pol_sigma_r3/r4-like"/>
</dbReference>
<dbReference type="Gene3D" id="1.10.10.10">
    <property type="entry name" value="Winged helix-like DNA-binding domain superfamily/Winged helix DNA-binding domain"/>
    <property type="match status" value="1"/>
</dbReference>
<dbReference type="KEGG" id="vg:26646968"/>
<sequence length="190" mass="22677">MAKKKRICSWCGKSFFTESKNRFCCKSCERKYKKDKEKNASSCLVEETKEYLIELGNKKRRVDILRKEIDFLKDKEFYREINFNELGFKIHSSPKGIDEMIMNNEDKISFKESEIDFIEYRLRLMDIYISELTEEKQQIIKFMYFYDGASKLSNEEIASKIKCSRSNVHYKHKEALKELAEMLFESGSLL</sequence>
<evidence type="ECO:0000313" key="2">
    <source>
        <dbReference type="Proteomes" id="UP000030729"/>
    </source>
</evidence>